<gene>
    <name evidence="6" type="ORF">HCN50_21670</name>
</gene>
<dbReference type="Pfam" id="PF01464">
    <property type="entry name" value="SLT"/>
    <property type="match status" value="1"/>
</dbReference>
<evidence type="ECO:0000256" key="2">
    <source>
        <dbReference type="ARBA" id="ARBA00009387"/>
    </source>
</evidence>
<keyword evidence="7" id="KW-1185">Reference proteome</keyword>
<evidence type="ECO:0000256" key="3">
    <source>
        <dbReference type="SAM" id="MobiDB-lite"/>
    </source>
</evidence>
<comment type="caution">
    <text evidence="6">The sequence shown here is derived from an EMBL/GenBank/DDBJ whole genome shotgun (WGS) entry which is preliminary data.</text>
</comment>
<dbReference type="PANTHER" id="PTHR37423:SF2">
    <property type="entry name" value="MEMBRANE-BOUND LYTIC MUREIN TRANSGLYCOSYLASE C"/>
    <property type="match status" value="1"/>
</dbReference>
<feature type="region of interest" description="Disordered" evidence="3">
    <location>
        <begin position="344"/>
        <end position="370"/>
    </location>
</feature>
<keyword evidence="4" id="KW-0472">Membrane</keyword>
<evidence type="ECO:0000313" key="7">
    <source>
        <dbReference type="Proteomes" id="UP000528734"/>
    </source>
</evidence>
<dbReference type="Proteomes" id="UP000528734">
    <property type="component" value="Unassembled WGS sequence"/>
</dbReference>
<protein>
    <submittedName>
        <fullName evidence="6">Lytic transglycosylase domain-containing protein</fullName>
    </submittedName>
</protein>
<dbReference type="AlphaFoldDB" id="A0A7Y4M3U4"/>
<accession>A0A7Y4M3U4</accession>
<dbReference type="EMBL" id="JAAVLW010000006">
    <property type="protein sequence ID" value="NOJ48824.1"/>
    <property type="molecule type" value="Genomic_DNA"/>
</dbReference>
<comment type="similarity">
    <text evidence="1">Belongs to the transglycosylase Slt family.</text>
</comment>
<dbReference type="SUPFAM" id="SSF53955">
    <property type="entry name" value="Lysozyme-like"/>
    <property type="match status" value="1"/>
</dbReference>
<evidence type="ECO:0000256" key="4">
    <source>
        <dbReference type="SAM" id="Phobius"/>
    </source>
</evidence>
<evidence type="ECO:0000313" key="6">
    <source>
        <dbReference type="EMBL" id="NOJ48824.1"/>
    </source>
</evidence>
<comment type="similarity">
    <text evidence="2">Belongs to the virb1 family.</text>
</comment>
<dbReference type="InterPro" id="IPR008258">
    <property type="entry name" value="Transglycosylase_SLT_dom_1"/>
</dbReference>
<keyword evidence="4" id="KW-0812">Transmembrane</keyword>
<evidence type="ECO:0000256" key="1">
    <source>
        <dbReference type="ARBA" id="ARBA00007734"/>
    </source>
</evidence>
<reference evidence="6 7" key="1">
    <citation type="submission" date="2020-03" db="EMBL/GenBank/DDBJ databases">
        <title>Bradyrhizobium diversity isolated from nodules of Muelleranthus trifoliolatus.</title>
        <authorList>
            <person name="Klepa M."/>
            <person name="Helene L."/>
            <person name="Hungria M."/>
        </authorList>
    </citation>
    <scope>NUCLEOTIDE SEQUENCE [LARGE SCALE GENOMIC DNA]</scope>
    <source>
        <strain evidence="6 7">WSM 1744</strain>
    </source>
</reference>
<name>A0A7Y4M3U4_9BRAD</name>
<dbReference type="Gene3D" id="1.10.530.10">
    <property type="match status" value="1"/>
</dbReference>
<evidence type="ECO:0000259" key="5">
    <source>
        <dbReference type="Pfam" id="PF01464"/>
    </source>
</evidence>
<dbReference type="InterPro" id="IPR023346">
    <property type="entry name" value="Lysozyme-like_dom_sf"/>
</dbReference>
<dbReference type="PANTHER" id="PTHR37423">
    <property type="entry name" value="SOLUBLE LYTIC MUREIN TRANSGLYCOSYLASE-RELATED"/>
    <property type="match status" value="1"/>
</dbReference>
<feature type="domain" description="Transglycosylase SLT" evidence="5">
    <location>
        <begin position="128"/>
        <end position="233"/>
    </location>
</feature>
<feature type="transmembrane region" description="Helical" evidence="4">
    <location>
        <begin position="18"/>
        <end position="36"/>
    </location>
</feature>
<keyword evidence="4" id="KW-1133">Transmembrane helix</keyword>
<organism evidence="6 7">
    <name type="scientific">Bradyrhizobium archetypum</name>
    <dbReference type="NCBI Taxonomy" id="2721160"/>
    <lineage>
        <taxon>Bacteria</taxon>
        <taxon>Pseudomonadati</taxon>
        <taxon>Pseudomonadota</taxon>
        <taxon>Alphaproteobacteria</taxon>
        <taxon>Hyphomicrobiales</taxon>
        <taxon>Nitrobacteraceae</taxon>
        <taxon>Bradyrhizobium</taxon>
    </lineage>
</organism>
<dbReference type="CDD" id="cd00254">
    <property type="entry name" value="LT-like"/>
    <property type="match status" value="1"/>
</dbReference>
<proteinExistence type="inferred from homology"/>
<sequence length="370" mass="39489">MSTSDFYPAGFTTMEWKLMRYLFAAVIAVFVVAVDLESSDIRSLWTERSFVIAEAQSEPASIPNSHASALRDMDSKDGTATAWVESSQAETTGSIAAPYQTATATDAAAHAAASVSDDSKAPDLICEAVRAAAEENDIPIGFLVRLLWQESRFRTTEVSSAGAQGIAQFMPQTAVEMGLRDPFDPLQAIPASARFLRKLYAQFGNLGLAAAAYNAGGGRIEKWLSRRSSLPKETRAYVKIITGQKAEAWIDEESTVYMPTDLPHKAPCEGVGGLSRQDQIAAVNVDLTPSASAMLRKAEAEESEAKKNAAVRKLRVAASSAARSVAAASRKIGARAVLLAKASRKPGKQSVVRLASASSRTKSSKAAREL</sequence>